<proteinExistence type="predicted"/>
<gene>
    <name evidence="2" type="ORF">SAMN04489732_1304</name>
</gene>
<dbReference type="InterPro" id="IPR005471">
    <property type="entry name" value="Tscrpt_reg_IclR_N"/>
</dbReference>
<dbReference type="Gene3D" id="3.90.920.10">
    <property type="entry name" value="DNA primase, PRIM domain"/>
    <property type="match status" value="1"/>
</dbReference>
<dbReference type="RefSeq" id="WP_177231791.1">
    <property type="nucleotide sequence ID" value="NZ_FOEF01000030.1"/>
</dbReference>
<dbReference type="InterPro" id="IPR036390">
    <property type="entry name" value="WH_DNA-bd_sf"/>
</dbReference>
<feature type="domain" description="HTH iclR-type" evidence="1">
    <location>
        <begin position="470"/>
        <end position="507"/>
    </location>
</feature>
<evidence type="ECO:0000313" key="3">
    <source>
        <dbReference type="Proteomes" id="UP000198582"/>
    </source>
</evidence>
<evidence type="ECO:0000259" key="1">
    <source>
        <dbReference type="Pfam" id="PF09339"/>
    </source>
</evidence>
<reference evidence="2 3" key="1">
    <citation type="submission" date="2016-10" db="EMBL/GenBank/DDBJ databases">
        <authorList>
            <person name="de Groot N.N."/>
        </authorList>
    </citation>
    <scope>NUCLEOTIDE SEQUENCE [LARGE SCALE GENOMIC DNA]</scope>
    <source>
        <strain evidence="2 3">DSM 44993</strain>
    </source>
</reference>
<dbReference type="GO" id="GO:0003677">
    <property type="term" value="F:DNA binding"/>
    <property type="evidence" value="ECO:0007669"/>
    <property type="project" value="InterPro"/>
</dbReference>
<dbReference type="EMBL" id="FOEF01000030">
    <property type="protein sequence ID" value="SEP53702.1"/>
    <property type="molecule type" value="Genomic_DNA"/>
</dbReference>
<dbReference type="AlphaFoldDB" id="A0A1H8YNT6"/>
<protein>
    <submittedName>
        <fullName evidence="2">IclR helix-turn-helix domain-containing protein</fullName>
    </submittedName>
</protein>
<accession>A0A1H8YNT6</accession>
<keyword evidence="3" id="KW-1185">Reference proteome</keyword>
<organism evidence="2 3">
    <name type="scientific">Amycolatopsis saalfeldensis</name>
    <dbReference type="NCBI Taxonomy" id="394193"/>
    <lineage>
        <taxon>Bacteria</taxon>
        <taxon>Bacillati</taxon>
        <taxon>Actinomycetota</taxon>
        <taxon>Actinomycetes</taxon>
        <taxon>Pseudonocardiales</taxon>
        <taxon>Pseudonocardiaceae</taxon>
        <taxon>Amycolatopsis</taxon>
    </lineage>
</organism>
<sequence length="650" mass="70501">MVAPDRRRSVKVMGESGKYRRWPVPLQAKLPSRPTAALLFDHDGRARWLGIDLDPASAGSEATLAAGADAASLLIRAGFRPIVDRSPRGGVHVWARLEKAEPVEIVGPLLRAFKAWMAERHPGVQLDLAPMFNPKQGCLSLPASPCRGGGHRELVTPLSAAVQALDGPVSIGALERLAGELDVGLGQFNFTPPLISTNSDDEPVVPSVSGPRPLKAAALEYLTRGELGNYAGRSEARRAAILHVVWQSWTFAALRENVENGTFRGLADDVNRPSKRGLRYLEQEWNRAAEAVRKALAERAENAAERDFRDSAHTYSFLHGGVSKGPGGNSHWTHRWLQSAEGWARQNYQGSRFLTVAAVLHGIAWLALLQSDSEADRLRVAELPVRSLRLVTGLIGIETIAEVLRDLQDAVGSPVLLIESGAGTARGSRYYLRQIASAENEFLQVKQHLGALAPVWAVLGLAPWRVYSVLDRGGRQSTAAELVELSGLGKSAVYDALRQLREHGLVELGGIAVGATSVADAGHAVGADQLYADALQRIRVEREQWKKLLASWQDAATVRFVVPEDAPGPAERDDFDDLTVAEALGPVPWALLLDREPPEDPYARTTVEDRVLDLLEDMLGAVVLGPELPAELRAMEAFERSSPARSGHSV</sequence>
<name>A0A1H8YNT6_9PSEU</name>
<dbReference type="Pfam" id="PF09339">
    <property type="entry name" value="HTH_IclR"/>
    <property type="match status" value="1"/>
</dbReference>
<dbReference type="Proteomes" id="UP000198582">
    <property type="component" value="Unassembled WGS sequence"/>
</dbReference>
<dbReference type="GO" id="GO:0006355">
    <property type="term" value="P:regulation of DNA-templated transcription"/>
    <property type="evidence" value="ECO:0007669"/>
    <property type="project" value="InterPro"/>
</dbReference>
<dbReference type="SUPFAM" id="SSF46785">
    <property type="entry name" value="Winged helix' DNA-binding domain"/>
    <property type="match status" value="1"/>
</dbReference>
<evidence type="ECO:0000313" key="2">
    <source>
        <dbReference type="EMBL" id="SEP53702.1"/>
    </source>
</evidence>